<dbReference type="Gene3D" id="3.40.30.10">
    <property type="entry name" value="Glutaredoxin"/>
    <property type="match status" value="1"/>
</dbReference>
<comment type="caution">
    <text evidence="3">The sequence shown here is derived from an EMBL/GenBank/DDBJ whole genome shotgun (WGS) entry which is preliminary data.</text>
</comment>
<dbReference type="AlphaFoldDB" id="A0A8K1FH28"/>
<dbReference type="SUPFAM" id="SSF47616">
    <property type="entry name" value="GST C-terminal domain-like"/>
    <property type="match status" value="1"/>
</dbReference>
<dbReference type="Proteomes" id="UP000794436">
    <property type="component" value="Unassembled WGS sequence"/>
</dbReference>
<dbReference type="EMBL" id="SPLM01000072">
    <property type="protein sequence ID" value="TMW63435.1"/>
    <property type="molecule type" value="Genomic_DNA"/>
</dbReference>
<dbReference type="SUPFAM" id="SSF52833">
    <property type="entry name" value="Thioredoxin-like"/>
    <property type="match status" value="1"/>
</dbReference>
<dbReference type="InterPro" id="IPR010987">
    <property type="entry name" value="Glutathione-S-Trfase_C-like"/>
</dbReference>
<sequence>MSSPIKLTYLDVTGRAEITRLVFAASGIAFEDKRIGYPDLPALKHTLPLGQVPIIEMGGKTYPQSMAIARYAARIAGLYPTDDLEALNVEVVLETLVEVAAGFGEIIWGTPEDAKAAKIKVWTDDKLPKVFSLIESSIKGKFLLGDKLSVADLRLFDLFANSILLAIPDYKLDAYPKVAAVIENVKAVPNVAAYLAKRQ</sequence>
<evidence type="ECO:0008006" key="5">
    <source>
        <dbReference type="Google" id="ProtNLM"/>
    </source>
</evidence>
<accession>A0A8K1FH28</accession>
<organism evidence="3 4">
    <name type="scientific">Pythium oligandrum</name>
    <name type="common">Mycoparasitic fungus</name>
    <dbReference type="NCBI Taxonomy" id="41045"/>
    <lineage>
        <taxon>Eukaryota</taxon>
        <taxon>Sar</taxon>
        <taxon>Stramenopiles</taxon>
        <taxon>Oomycota</taxon>
        <taxon>Peronosporomycetes</taxon>
        <taxon>Pythiales</taxon>
        <taxon>Pythiaceae</taxon>
        <taxon>Pythium</taxon>
    </lineage>
</organism>
<evidence type="ECO:0000259" key="2">
    <source>
        <dbReference type="PROSITE" id="PS50405"/>
    </source>
</evidence>
<feature type="domain" description="GST C-terminal" evidence="2">
    <location>
        <begin position="82"/>
        <end position="199"/>
    </location>
</feature>
<name>A0A8K1FH28_PYTOL</name>
<dbReference type="Pfam" id="PF02798">
    <property type="entry name" value="GST_N"/>
    <property type="match status" value="1"/>
</dbReference>
<dbReference type="InterPro" id="IPR036282">
    <property type="entry name" value="Glutathione-S-Trfase_C_sf"/>
</dbReference>
<dbReference type="GO" id="GO:0006749">
    <property type="term" value="P:glutathione metabolic process"/>
    <property type="evidence" value="ECO:0007669"/>
    <property type="project" value="TreeGrafter"/>
</dbReference>
<dbReference type="InterPro" id="IPR050213">
    <property type="entry name" value="GST_superfamily"/>
</dbReference>
<reference evidence="3" key="1">
    <citation type="submission" date="2019-03" db="EMBL/GenBank/DDBJ databases">
        <title>Long read genome sequence of the mycoparasitic Pythium oligandrum ATCC 38472 isolated from sugarbeet rhizosphere.</title>
        <authorList>
            <person name="Gaulin E."/>
        </authorList>
    </citation>
    <scope>NUCLEOTIDE SEQUENCE</scope>
    <source>
        <strain evidence="3">ATCC 38472_TT</strain>
    </source>
</reference>
<evidence type="ECO:0000313" key="3">
    <source>
        <dbReference type="EMBL" id="TMW63435.1"/>
    </source>
</evidence>
<keyword evidence="4" id="KW-1185">Reference proteome</keyword>
<dbReference type="InterPro" id="IPR040079">
    <property type="entry name" value="Glutathione_S-Trfase"/>
</dbReference>
<dbReference type="PANTHER" id="PTHR11571:SF150">
    <property type="entry name" value="GLUTATHIONE S-TRANSFERASE"/>
    <property type="match status" value="1"/>
</dbReference>
<feature type="domain" description="GST N-terminal" evidence="1">
    <location>
        <begin position="3"/>
        <end position="80"/>
    </location>
</feature>
<gene>
    <name evidence="3" type="ORF">Poli38472_002376</name>
</gene>
<dbReference type="InterPro" id="IPR004045">
    <property type="entry name" value="Glutathione_S-Trfase_N"/>
</dbReference>
<dbReference type="GO" id="GO:0004364">
    <property type="term" value="F:glutathione transferase activity"/>
    <property type="evidence" value="ECO:0007669"/>
    <property type="project" value="TreeGrafter"/>
</dbReference>
<dbReference type="SFLD" id="SFLDG00363">
    <property type="entry name" value="AMPS_(cytGST):_Alpha-__Mu-__Pi"/>
    <property type="match status" value="1"/>
</dbReference>
<dbReference type="PANTHER" id="PTHR11571">
    <property type="entry name" value="GLUTATHIONE S-TRANSFERASE"/>
    <property type="match status" value="1"/>
</dbReference>
<dbReference type="PROSITE" id="PS50405">
    <property type="entry name" value="GST_CTER"/>
    <property type="match status" value="1"/>
</dbReference>
<dbReference type="InterPro" id="IPR004046">
    <property type="entry name" value="GST_C"/>
</dbReference>
<protein>
    <recommendedName>
        <fullName evidence="5">Glutathione S-transferase</fullName>
    </recommendedName>
</protein>
<dbReference type="OrthoDB" id="420389at2759"/>
<dbReference type="PROSITE" id="PS50404">
    <property type="entry name" value="GST_NTER"/>
    <property type="match status" value="1"/>
</dbReference>
<dbReference type="SFLD" id="SFLDS00019">
    <property type="entry name" value="Glutathione_Transferase_(cytos"/>
    <property type="match status" value="1"/>
</dbReference>
<dbReference type="CDD" id="cd03039">
    <property type="entry name" value="GST_N_Sigma_like"/>
    <property type="match status" value="1"/>
</dbReference>
<dbReference type="SFLD" id="SFLDG01205">
    <property type="entry name" value="AMPS.1"/>
    <property type="match status" value="1"/>
</dbReference>
<dbReference type="Gene3D" id="1.20.1050.10">
    <property type="match status" value="1"/>
</dbReference>
<dbReference type="Pfam" id="PF14497">
    <property type="entry name" value="GST_C_3"/>
    <property type="match status" value="1"/>
</dbReference>
<proteinExistence type="predicted"/>
<evidence type="ECO:0000313" key="4">
    <source>
        <dbReference type="Proteomes" id="UP000794436"/>
    </source>
</evidence>
<dbReference type="InterPro" id="IPR036249">
    <property type="entry name" value="Thioredoxin-like_sf"/>
</dbReference>
<evidence type="ECO:0000259" key="1">
    <source>
        <dbReference type="PROSITE" id="PS50404"/>
    </source>
</evidence>